<dbReference type="EMBL" id="JAGGLL010000023">
    <property type="protein sequence ID" value="MBP2023076.1"/>
    <property type="molecule type" value="Genomic_DNA"/>
</dbReference>
<feature type="transmembrane region" description="Helical" evidence="1">
    <location>
        <begin position="6"/>
        <end position="24"/>
    </location>
</feature>
<dbReference type="Proteomes" id="UP001519308">
    <property type="component" value="Unassembled WGS sequence"/>
</dbReference>
<protein>
    <recommendedName>
        <fullName evidence="4">SH3 domain-containing protein</fullName>
    </recommendedName>
</protein>
<organism evidence="2 3">
    <name type="scientific">Clostridium punense</name>
    <dbReference type="NCBI Taxonomy" id="1054297"/>
    <lineage>
        <taxon>Bacteria</taxon>
        <taxon>Bacillati</taxon>
        <taxon>Bacillota</taxon>
        <taxon>Clostridia</taxon>
        <taxon>Eubacteriales</taxon>
        <taxon>Clostridiaceae</taxon>
        <taxon>Clostridium</taxon>
    </lineage>
</organism>
<sequence length="147" mass="17102">MTTFLIYLLIFTCIGLGIFNYLNIQKLNTQQLKLRVLAKQNKDLTAQINTLNRPIDNLKILYHPINCLHGEIANRTSLYLSPLYNSPVLRIIHSGVRLEILDLCESYDTLWYEVRIICDETVNIKGFVRKEFVKELETVETGIIYKP</sequence>
<evidence type="ECO:0000313" key="2">
    <source>
        <dbReference type="EMBL" id="MBP2023076.1"/>
    </source>
</evidence>
<accession>A0ABS4K769</accession>
<comment type="caution">
    <text evidence="2">The sequence shown here is derived from an EMBL/GenBank/DDBJ whole genome shotgun (WGS) entry which is preliminary data.</text>
</comment>
<dbReference type="RefSeq" id="WP_021283164.1">
    <property type="nucleotide sequence ID" value="NZ_JAGGLL010000023.1"/>
</dbReference>
<name>A0ABS4K769_9CLOT</name>
<gene>
    <name evidence="2" type="ORF">J2Z44_002910</name>
</gene>
<keyword evidence="1" id="KW-1133">Transmembrane helix</keyword>
<evidence type="ECO:0000256" key="1">
    <source>
        <dbReference type="SAM" id="Phobius"/>
    </source>
</evidence>
<keyword evidence="3" id="KW-1185">Reference proteome</keyword>
<reference evidence="2 3" key="1">
    <citation type="submission" date="2021-03" db="EMBL/GenBank/DDBJ databases">
        <title>Genomic Encyclopedia of Type Strains, Phase IV (KMG-IV): sequencing the most valuable type-strain genomes for metagenomic binning, comparative biology and taxonomic classification.</title>
        <authorList>
            <person name="Goeker M."/>
        </authorList>
    </citation>
    <scope>NUCLEOTIDE SEQUENCE [LARGE SCALE GENOMIC DNA]</scope>
    <source>
        <strain evidence="2 3">DSM 28650</strain>
    </source>
</reference>
<evidence type="ECO:0000313" key="3">
    <source>
        <dbReference type="Proteomes" id="UP001519308"/>
    </source>
</evidence>
<evidence type="ECO:0008006" key="4">
    <source>
        <dbReference type="Google" id="ProtNLM"/>
    </source>
</evidence>
<keyword evidence="1" id="KW-0472">Membrane</keyword>
<proteinExistence type="predicted"/>
<keyword evidence="1" id="KW-0812">Transmembrane</keyword>